<dbReference type="Gene3D" id="1.10.10.10">
    <property type="entry name" value="Winged helix-like DNA-binding domain superfamily/Winged helix DNA-binding domain"/>
    <property type="match status" value="1"/>
</dbReference>
<protein>
    <submittedName>
        <fullName evidence="7">LysR substrate-binding domain-containing protein</fullName>
    </submittedName>
</protein>
<comment type="similarity">
    <text evidence="1">Belongs to the LysR transcriptional regulatory family.</text>
</comment>
<dbReference type="EMBL" id="CP151657">
    <property type="protein sequence ID" value="WZP17179.1"/>
    <property type="molecule type" value="Genomic_DNA"/>
</dbReference>
<organism evidence="7 8">
    <name type="scientific">Arthrobacter citreus</name>
    <dbReference type="NCBI Taxonomy" id="1670"/>
    <lineage>
        <taxon>Bacteria</taxon>
        <taxon>Bacillati</taxon>
        <taxon>Actinomycetota</taxon>
        <taxon>Actinomycetes</taxon>
        <taxon>Micrococcales</taxon>
        <taxon>Micrococcaceae</taxon>
        <taxon>Arthrobacter</taxon>
    </lineage>
</organism>
<feature type="region of interest" description="Disordered" evidence="5">
    <location>
        <begin position="182"/>
        <end position="210"/>
    </location>
</feature>
<keyword evidence="3" id="KW-0238">DNA-binding</keyword>
<dbReference type="PANTHER" id="PTHR30419">
    <property type="entry name" value="HTH-TYPE TRANSCRIPTIONAL REGULATOR YBHD"/>
    <property type="match status" value="1"/>
</dbReference>
<dbReference type="PROSITE" id="PS50931">
    <property type="entry name" value="HTH_LYSR"/>
    <property type="match status" value="1"/>
</dbReference>
<evidence type="ECO:0000256" key="3">
    <source>
        <dbReference type="ARBA" id="ARBA00023125"/>
    </source>
</evidence>
<name>A0ABZ2ZYF1_9MICC</name>
<dbReference type="SUPFAM" id="SSF46785">
    <property type="entry name" value="Winged helix' DNA-binding domain"/>
    <property type="match status" value="1"/>
</dbReference>
<dbReference type="Pfam" id="PF00126">
    <property type="entry name" value="HTH_1"/>
    <property type="match status" value="1"/>
</dbReference>
<gene>
    <name evidence="7" type="ORF">AAE021_06390</name>
</gene>
<evidence type="ECO:0000313" key="7">
    <source>
        <dbReference type="EMBL" id="WZP17179.1"/>
    </source>
</evidence>
<keyword evidence="4" id="KW-0804">Transcription</keyword>
<keyword evidence="2" id="KW-0805">Transcription regulation</keyword>
<dbReference type="InterPro" id="IPR005119">
    <property type="entry name" value="LysR_subst-bd"/>
</dbReference>
<dbReference type="Gene3D" id="3.40.190.290">
    <property type="match status" value="1"/>
</dbReference>
<dbReference type="SUPFAM" id="SSF53850">
    <property type="entry name" value="Periplasmic binding protein-like II"/>
    <property type="match status" value="1"/>
</dbReference>
<evidence type="ECO:0000256" key="2">
    <source>
        <dbReference type="ARBA" id="ARBA00023015"/>
    </source>
</evidence>
<accession>A0ABZ2ZYF1</accession>
<dbReference type="Proteomes" id="UP001448858">
    <property type="component" value="Chromosome"/>
</dbReference>
<dbReference type="InterPro" id="IPR036388">
    <property type="entry name" value="WH-like_DNA-bd_sf"/>
</dbReference>
<dbReference type="InterPro" id="IPR036390">
    <property type="entry name" value="WH_DNA-bd_sf"/>
</dbReference>
<sequence>MDVRHLKCFLAVVDYQGFTRAAERLLIAQPSLSQTIKSLERDLGVPLFHRVGRTVVLSEAGRELVGPARVVVRDLDAARAAIDELKGLRRGRLDVIAMPSPAIEPLTSIIAAYARTHPTVTVSVHSAFTRDEVVTAVRDGSSEIGLLGSDRPFRAADIDVVSLGRQPLMLFLNPHAKFPGAAADSAADGGAADGAETGRGQERAADGGGPVVRWEDLSGHRIVASQRGSLMRWAVDEALAGGVDLEIAVEVAHRTSILPLVLAGIGHAVLPSAWIPLARQAGLRTARLEPETHLHVSALSRAAELTPAARAFLAVASGQNPVPAAAQG</sequence>
<evidence type="ECO:0000313" key="8">
    <source>
        <dbReference type="Proteomes" id="UP001448858"/>
    </source>
</evidence>
<dbReference type="Pfam" id="PF03466">
    <property type="entry name" value="LysR_substrate"/>
    <property type="match status" value="1"/>
</dbReference>
<reference evidence="7 8" key="1">
    <citation type="submission" date="2024-04" db="EMBL/GenBank/DDBJ databases">
        <title>Arthrobacter sp. from Plains bison fecal sample.</title>
        <authorList>
            <person name="Ruzzini A."/>
        </authorList>
    </citation>
    <scope>NUCLEOTIDE SEQUENCE [LARGE SCALE GENOMIC DNA]</scope>
    <source>
        <strain evidence="7 8">EINP1</strain>
    </source>
</reference>
<dbReference type="PRINTS" id="PR00039">
    <property type="entry name" value="HTHLYSR"/>
</dbReference>
<feature type="compositionally biased region" description="Low complexity" evidence="5">
    <location>
        <begin position="182"/>
        <end position="195"/>
    </location>
</feature>
<dbReference type="InterPro" id="IPR050950">
    <property type="entry name" value="HTH-type_LysR_regulators"/>
</dbReference>
<dbReference type="RefSeq" id="WP_342024774.1">
    <property type="nucleotide sequence ID" value="NZ_CP151657.1"/>
</dbReference>
<evidence type="ECO:0000259" key="6">
    <source>
        <dbReference type="PROSITE" id="PS50931"/>
    </source>
</evidence>
<evidence type="ECO:0000256" key="5">
    <source>
        <dbReference type="SAM" id="MobiDB-lite"/>
    </source>
</evidence>
<keyword evidence="8" id="KW-1185">Reference proteome</keyword>
<evidence type="ECO:0000256" key="1">
    <source>
        <dbReference type="ARBA" id="ARBA00009437"/>
    </source>
</evidence>
<dbReference type="InterPro" id="IPR000847">
    <property type="entry name" value="LysR_HTH_N"/>
</dbReference>
<dbReference type="PANTHER" id="PTHR30419:SF31">
    <property type="entry name" value="BLR3139 PROTEIN"/>
    <property type="match status" value="1"/>
</dbReference>
<proteinExistence type="inferred from homology"/>
<feature type="domain" description="HTH lysR-type" evidence="6">
    <location>
        <begin position="1"/>
        <end position="58"/>
    </location>
</feature>
<evidence type="ECO:0000256" key="4">
    <source>
        <dbReference type="ARBA" id="ARBA00023163"/>
    </source>
</evidence>